<evidence type="ECO:0000256" key="1">
    <source>
        <dbReference type="ARBA" id="ARBA00023015"/>
    </source>
</evidence>
<evidence type="ECO:0000313" key="7">
    <source>
        <dbReference type="Proteomes" id="UP000720508"/>
    </source>
</evidence>
<dbReference type="InterPro" id="IPR050204">
    <property type="entry name" value="AraC_XylS_family_regulators"/>
</dbReference>
<comment type="caution">
    <text evidence="6">The sequence shown here is derived from an EMBL/GenBank/DDBJ whole genome shotgun (WGS) entry which is preliminary data.</text>
</comment>
<dbReference type="RefSeq" id="WP_216340476.1">
    <property type="nucleotide sequence ID" value="NZ_JAHLEM010000038.1"/>
</dbReference>
<feature type="compositionally biased region" description="Polar residues" evidence="4">
    <location>
        <begin position="284"/>
        <end position="293"/>
    </location>
</feature>
<proteinExistence type="predicted"/>
<keyword evidence="2" id="KW-0238">DNA-binding</keyword>
<dbReference type="PANTHER" id="PTHR46796">
    <property type="entry name" value="HTH-TYPE TRANSCRIPTIONAL ACTIVATOR RHAS-RELATED"/>
    <property type="match status" value="1"/>
</dbReference>
<dbReference type="SMART" id="SM00342">
    <property type="entry name" value="HTH_ARAC"/>
    <property type="match status" value="1"/>
</dbReference>
<evidence type="ECO:0000256" key="4">
    <source>
        <dbReference type="SAM" id="MobiDB-lite"/>
    </source>
</evidence>
<evidence type="ECO:0000256" key="3">
    <source>
        <dbReference type="ARBA" id="ARBA00023163"/>
    </source>
</evidence>
<evidence type="ECO:0000313" key="6">
    <source>
        <dbReference type="EMBL" id="MBU3863424.1"/>
    </source>
</evidence>
<accession>A0ABS6C950</accession>
<organism evidence="6 7">
    <name type="scientific">Streptomyces niphimycinicus</name>
    <dbReference type="NCBI Taxonomy" id="2842201"/>
    <lineage>
        <taxon>Bacteria</taxon>
        <taxon>Bacillati</taxon>
        <taxon>Actinomycetota</taxon>
        <taxon>Actinomycetes</taxon>
        <taxon>Kitasatosporales</taxon>
        <taxon>Streptomycetaceae</taxon>
        <taxon>Streptomyces</taxon>
    </lineage>
</organism>
<keyword evidence="7" id="KW-1185">Reference proteome</keyword>
<dbReference type="PANTHER" id="PTHR46796:SF15">
    <property type="entry name" value="BLL1074 PROTEIN"/>
    <property type="match status" value="1"/>
</dbReference>
<dbReference type="PROSITE" id="PS01124">
    <property type="entry name" value="HTH_ARAC_FAMILY_2"/>
    <property type="match status" value="1"/>
</dbReference>
<reference evidence="6 7" key="1">
    <citation type="submission" date="2021-06" db="EMBL/GenBank/DDBJ databases">
        <authorList>
            <person name="Pan X."/>
        </authorList>
    </citation>
    <scope>NUCLEOTIDE SEQUENCE [LARGE SCALE GENOMIC DNA]</scope>
    <source>
        <strain evidence="6 7">4503</strain>
    </source>
</reference>
<evidence type="ECO:0000259" key="5">
    <source>
        <dbReference type="PROSITE" id="PS01124"/>
    </source>
</evidence>
<feature type="region of interest" description="Disordered" evidence="4">
    <location>
        <begin position="275"/>
        <end position="303"/>
    </location>
</feature>
<sequence>MSAGTFDWAAVDVAVPRPSGRLPGVSMAGFRQRVPAAVDIAMVAHPSVTLLLDLSEGEGLVYGAHGRHGRGSVAVGLHPGELRAGGRVGECLQIRLEPVAAAAVLGPSAELSGTVASLDDVWGPDAARAEDRLRAAASWDERFAIAADILGRWLGTRPPVDPEVAHAWRRTLTGRGRVRVERLAEEVGWSRKRLSARFRSQLGITPKRAARLVRFDHAAHLLAAGHAAARVAIESGYADQSHLHREVKAFTGLTPTAVAAAPWLAIDDVAWPASAPTRRPCSGRNPTSVSTLPSLGPPTGRWS</sequence>
<gene>
    <name evidence="6" type="ORF">KN815_04790</name>
</gene>
<feature type="domain" description="HTH araC/xylS-type" evidence="5">
    <location>
        <begin position="162"/>
        <end position="261"/>
    </location>
</feature>
<evidence type="ECO:0000256" key="2">
    <source>
        <dbReference type="ARBA" id="ARBA00023125"/>
    </source>
</evidence>
<dbReference type="Pfam" id="PF12833">
    <property type="entry name" value="HTH_18"/>
    <property type="match status" value="1"/>
</dbReference>
<keyword evidence="3" id="KW-0804">Transcription</keyword>
<name>A0ABS6C950_9ACTN</name>
<dbReference type="Proteomes" id="UP000720508">
    <property type="component" value="Unassembled WGS sequence"/>
</dbReference>
<protein>
    <submittedName>
        <fullName evidence="6">Helix-turn-helix domain-containing protein</fullName>
    </submittedName>
</protein>
<keyword evidence="1" id="KW-0805">Transcription regulation</keyword>
<dbReference type="InterPro" id="IPR018060">
    <property type="entry name" value="HTH_AraC"/>
</dbReference>
<dbReference type="EMBL" id="JAHLEM010000038">
    <property type="protein sequence ID" value="MBU3863424.1"/>
    <property type="molecule type" value="Genomic_DNA"/>
</dbReference>